<sequence length="49" mass="5822">MSNLANRIYYLQQDIFQTNQQLEEKREELKRLNEALGAHRSKLKSLGMN</sequence>
<dbReference type="EMBL" id="JAROCA020000002">
    <property type="protein sequence ID" value="MDY0406528.1"/>
    <property type="molecule type" value="Genomic_DNA"/>
</dbReference>
<evidence type="ECO:0000313" key="2">
    <source>
        <dbReference type="EMBL" id="MDY0406528.1"/>
    </source>
</evidence>
<keyword evidence="1" id="KW-0175">Coiled coil</keyword>
<proteinExistence type="predicted"/>
<feature type="coiled-coil region" evidence="1">
    <location>
        <begin position="12"/>
        <end position="42"/>
    </location>
</feature>
<evidence type="ECO:0000313" key="3">
    <source>
        <dbReference type="Proteomes" id="UP001228376"/>
    </source>
</evidence>
<name>A0ABU5CJJ4_9BACI</name>
<dbReference type="RefSeq" id="WP_306067510.1">
    <property type="nucleotide sequence ID" value="NZ_JAROCA020000002.1"/>
</dbReference>
<reference evidence="2 3" key="1">
    <citation type="submission" date="2023-10" db="EMBL/GenBank/DDBJ databases">
        <title>179-bfca-hs.</title>
        <authorList>
            <person name="Miliotis G."/>
            <person name="Sengupta P."/>
            <person name="Hameed A."/>
            <person name="Chuvochina M."/>
            <person name="Mcdonagh F."/>
            <person name="Simpson A.C."/>
            <person name="Singh N.K."/>
            <person name="Rekha P.D."/>
            <person name="Raman K."/>
            <person name="Hugenholtz P."/>
            <person name="Venkateswaran K."/>
        </authorList>
    </citation>
    <scope>NUCLEOTIDE SEQUENCE [LARGE SCALE GENOMIC DNA]</scope>
    <source>
        <strain evidence="2 3">179-BFC-A-HS</strain>
    </source>
</reference>
<organism evidence="2 3">
    <name type="scientific">Tigheibacillus jepli</name>
    <dbReference type="NCBI Taxonomy" id="3035914"/>
    <lineage>
        <taxon>Bacteria</taxon>
        <taxon>Bacillati</taxon>
        <taxon>Bacillota</taxon>
        <taxon>Bacilli</taxon>
        <taxon>Bacillales</taxon>
        <taxon>Bacillaceae</taxon>
        <taxon>Tigheibacillus</taxon>
    </lineage>
</organism>
<protein>
    <submittedName>
        <fullName evidence="2">Uncharacterized protein</fullName>
    </submittedName>
</protein>
<comment type="caution">
    <text evidence="2">The sequence shown here is derived from an EMBL/GenBank/DDBJ whole genome shotgun (WGS) entry which is preliminary data.</text>
</comment>
<dbReference type="Proteomes" id="UP001228376">
    <property type="component" value="Unassembled WGS sequence"/>
</dbReference>
<keyword evidence="3" id="KW-1185">Reference proteome</keyword>
<accession>A0ABU5CJJ4</accession>
<gene>
    <name evidence="2" type="ORF">P5G51_015185</name>
</gene>
<evidence type="ECO:0000256" key="1">
    <source>
        <dbReference type="SAM" id="Coils"/>
    </source>
</evidence>